<gene>
    <name evidence="5" type="ORF">Vqi01_03980</name>
</gene>
<dbReference type="EMBL" id="BOPC01000005">
    <property type="protein sequence ID" value="GIJ25236.1"/>
    <property type="molecule type" value="Genomic_DNA"/>
</dbReference>
<dbReference type="InterPro" id="IPR028082">
    <property type="entry name" value="Peripla_BP_I"/>
</dbReference>
<dbReference type="Gene3D" id="3.40.50.2300">
    <property type="match status" value="2"/>
</dbReference>
<name>A0ABQ4J5D4_9ACTN</name>
<protein>
    <submittedName>
        <fullName evidence="5">Branched chain amino acid ABC transporter substrate-binding protein</fullName>
    </submittedName>
</protein>
<dbReference type="PANTHER" id="PTHR47151">
    <property type="entry name" value="LEU/ILE/VAL-BINDING ABC TRANSPORTER SUBUNIT"/>
    <property type="match status" value="1"/>
</dbReference>
<dbReference type="PANTHER" id="PTHR47151:SF2">
    <property type="entry name" value="AMINO ACID BINDING PROTEIN"/>
    <property type="match status" value="1"/>
</dbReference>
<feature type="domain" description="Leucine-binding protein" evidence="4">
    <location>
        <begin position="54"/>
        <end position="370"/>
    </location>
</feature>
<evidence type="ECO:0000256" key="3">
    <source>
        <dbReference type="SAM" id="SignalP"/>
    </source>
</evidence>
<evidence type="ECO:0000313" key="5">
    <source>
        <dbReference type="EMBL" id="GIJ25236.1"/>
    </source>
</evidence>
<feature type="signal peptide" evidence="3">
    <location>
        <begin position="1"/>
        <end position="30"/>
    </location>
</feature>
<evidence type="ECO:0000256" key="2">
    <source>
        <dbReference type="ARBA" id="ARBA00022729"/>
    </source>
</evidence>
<dbReference type="Pfam" id="PF13458">
    <property type="entry name" value="Peripla_BP_6"/>
    <property type="match status" value="1"/>
</dbReference>
<evidence type="ECO:0000256" key="1">
    <source>
        <dbReference type="ARBA" id="ARBA00010062"/>
    </source>
</evidence>
<comment type="caution">
    <text evidence="5">The sequence shown here is derived from an EMBL/GenBank/DDBJ whole genome shotgun (WGS) entry which is preliminary data.</text>
</comment>
<dbReference type="CDD" id="cd06342">
    <property type="entry name" value="PBP1_ABC_LIVBP-like"/>
    <property type="match status" value="1"/>
</dbReference>
<sequence length="399" mass="41331">MVRANGRRRVRAVRQKLVRLVGGVAIAALALGGATACKSDSGGDEASGDGCGKKIAFFGALTGPASALGINENNGVKLALDKYNKDNADCTVELVPLDSQGNPDQAPQLAQQAIDDEQILGVVGPAFSGESEAANPLFAEAGLVHVTASATRTNLADQGWKTFFRVVGNDFTQAPAAAWYIENELKADKVFVIDDQSAYGAGLGDGVKEVMGSKVVGSDKVQGDGKQSDFSATVTKVKSSGATAIFYGGYYQEAGLIRKQLTAAGVTATLVAADGVNDASYIEGAGAAAAEGSILTCPCMPASETGGSFEEDYKAMHGTDPGTYSDTAFDAANILLEGIKAGNTTREKLLEFVRGYTGEGVAGSYKFTENGDLDPASVRIWAYVVKDGKIVPAREIPKS</sequence>
<accession>A0ABQ4J5D4</accession>
<keyword evidence="6" id="KW-1185">Reference proteome</keyword>
<feature type="chain" id="PRO_5046141450" evidence="3">
    <location>
        <begin position="31"/>
        <end position="399"/>
    </location>
</feature>
<keyword evidence="2 3" id="KW-0732">Signal</keyword>
<organism evidence="5 6">
    <name type="scientific">Micromonospora qiuiae</name>
    <dbReference type="NCBI Taxonomy" id="502268"/>
    <lineage>
        <taxon>Bacteria</taxon>
        <taxon>Bacillati</taxon>
        <taxon>Actinomycetota</taxon>
        <taxon>Actinomycetes</taxon>
        <taxon>Micromonosporales</taxon>
        <taxon>Micromonosporaceae</taxon>
        <taxon>Micromonospora</taxon>
    </lineage>
</organism>
<dbReference type="Proteomes" id="UP000653076">
    <property type="component" value="Unassembled WGS sequence"/>
</dbReference>
<comment type="similarity">
    <text evidence="1">Belongs to the leucine-binding protein family.</text>
</comment>
<evidence type="ECO:0000313" key="6">
    <source>
        <dbReference type="Proteomes" id="UP000653076"/>
    </source>
</evidence>
<dbReference type="SUPFAM" id="SSF53822">
    <property type="entry name" value="Periplasmic binding protein-like I"/>
    <property type="match status" value="1"/>
</dbReference>
<proteinExistence type="inferred from homology"/>
<evidence type="ECO:0000259" key="4">
    <source>
        <dbReference type="Pfam" id="PF13458"/>
    </source>
</evidence>
<dbReference type="InterPro" id="IPR028081">
    <property type="entry name" value="Leu-bd"/>
</dbReference>
<reference evidence="5 6" key="1">
    <citation type="submission" date="2021-01" db="EMBL/GenBank/DDBJ databases">
        <title>Whole genome shotgun sequence of Verrucosispora qiuiae NBRC 106684.</title>
        <authorList>
            <person name="Komaki H."/>
            <person name="Tamura T."/>
        </authorList>
    </citation>
    <scope>NUCLEOTIDE SEQUENCE [LARGE SCALE GENOMIC DNA]</scope>
    <source>
        <strain evidence="5 6">NBRC 106684</strain>
    </source>
</reference>